<dbReference type="GO" id="GO:0003824">
    <property type="term" value="F:catalytic activity"/>
    <property type="evidence" value="ECO:0007669"/>
    <property type="project" value="InterPro"/>
</dbReference>
<feature type="non-terminal residue" evidence="2">
    <location>
        <position position="1"/>
    </location>
</feature>
<dbReference type="Pfam" id="PF02543">
    <property type="entry name" value="Carbam_trans_N"/>
    <property type="match status" value="1"/>
</dbReference>
<evidence type="ECO:0000259" key="1">
    <source>
        <dbReference type="Pfam" id="PF02543"/>
    </source>
</evidence>
<dbReference type="PANTHER" id="PTHR34847">
    <property type="entry name" value="NODULATION PROTEIN U"/>
    <property type="match status" value="1"/>
</dbReference>
<dbReference type="Gene3D" id="3.30.420.40">
    <property type="match status" value="1"/>
</dbReference>
<name>A0A382XRU8_9ZZZZ</name>
<sequence length="268" mass="29539">YLSPFDEATAHVIDGGYGVFRGEGNTLSPIDVNGYFDSWEDGKESDMRNHSGIGVLYEYVTTQLGFSGFDAGKTMALASFADQFPPEDHFPVPEDHQSSIWLEYRPLVNWIRDNLPKFDASIEEKGAEALLVPFWVNLARQAQELLEKDVLFLTEKAIEKVGSRNLAYSGGVALSCITNRKIFDAGLADNIFVQPSSSDEGIPLGCALMGYYEEGGQNRTVMENSYLGRSGDPSTIPSVIEENGFEYRETTPTEVAKLIAEGNIIGRI</sequence>
<dbReference type="InterPro" id="IPR051338">
    <property type="entry name" value="NodU/CmcH_Carbamoyltrnsfr"/>
</dbReference>
<dbReference type="PANTHER" id="PTHR34847:SF1">
    <property type="entry name" value="NODULATION PROTEIN U"/>
    <property type="match status" value="1"/>
</dbReference>
<gene>
    <name evidence="2" type="ORF">METZ01_LOCUS426716</name>
</gene>
<dbReference type="EMBL" id="UINC01170026">
    <property type="protein sequence ID" value="SVD73862.1"/>
    <property type="molecule type" value="Genomic_DNA"/>
</dbReference>
<evidence type="ECO:0000313" key="2">
    <source>
        <dbReference type="EMBL" id="SVD73862.1"/>
    </source>
</evidence>
<organism evidence="2">
    <name type="scientific">marine metagenome</name>
    <dbReference type="NCBI Taxonomy" id="408172"/>
    <lineage>
        <taxon>unclassified sequences</taxon>
        <taxon>metagenomes</taxon>
        <taxon>ecological metagenomes</taxon>
    </lineage>
</organism>
<accession>A0A382XRU8</accession>
<feature type="domain" description="Carbamoyltransferase" evidence="1">
    <location>
        <begin position="50"/>
        <end position="208"/>
    </location>
</feature>
<proteinExistence type="predicted"/>
<reference evidence="2" key="1">
    <citation type="submission" date="2018-05" db="EMBL/GenBank/DDBJ databases">
        <authorList>
            <person name="Lanie J.A."/>
            <person name="Ng W.-L."/>
            <person name="Kazmierczak K.M."/>
            <person name="Andrzejewski T.M."/>
            <person name="Davidsen T.M."/>
            <person name="Wayne K.J."/>
            <person name="Tettelin H."/>
            <person name="Glass J.I."/>
            <person name="Rusch D."/>
            <person name="Podicherti R."/>
            <person name="Tsui H.-C.T."/>
            <person name="Winkler M.E."/>
        </authorList>
    </citation>
    <scope>NUCLEOTIDE SEQUENCE</scope>
</reference>
<dbReference type="AlphaFoldDB" id="A0A382XRU8"/>
<dbReference type="InterPro" id="IPR003696">
    <property type="entry name" value="Carbtransf_dom"/>
</dbReference>
<protein>
    <recommendedName>
        <fullName evidence="1">Carbamoyltransferase domain-containing protein</fullName>
    </recommendedName>
</protein>
<feature type="non-terminal residue" evidence="2">
    <location>
        <position position="268"/>
    </location>
</feature>